<proteinExistence type="predicted"/>
<sequence>MIEGRVVPLVPPASAASGGSNDSIDKLFDDGNDVEPEHPTVGDEDVLAKTIAKDVLEVVVEKTKKSKRKRKMTGVASVSTYPPKKLREDYHAATSNIGRKSLATIHSLISKDSSVLSEVAKPRDDGPIDSVFGLNLRTRLPSMRYVVSSDDSYHSDSHSEVNSFAGSPIADALIMTVAVTTIIAADVSVVSVSKDRVRSKNLENFRDFASADLDSKTLNCIYVPKWKVTNDSVLDDPYVYRDLTNLLAPPALFSQLRAMDYDQLYTEFNKDKLEDKCAEKAALLSEKDVDIVDLKSLLSLKEAEAAEPIRLRGQLSIVEAADAAKGNELKGLKEKNLALEEEKSVLSEKVMTLESVTTAKETELASLSSQVAKLTFDLSGFQLSRDELSSKVASLEFKKDSLADQSFEYLHVLGEAIGCAINKAMQDGLKAWIDHGKARRDLSVIKAYDPSIEANYVDAVNALRTVDFPLLFVVRGEIMEKRLSLIDVMVPFAESLSLKSLIGEASTSAISTTARPVTTLFTTFASIGVVPSLSISDYQVLDVKPHDEDPLAITFEEEELDTTLEMFPLRSLSLYAPLPNASVTSYGPSHLVLKVGMPISTGITASVPYVSENGVSLLLDLIIVRCAHKTCEISSIQFLLLSSNHALIPSPKLLLALSTKPLA</sequence>
<feature type="region of interest" description="Disordered" evidence="1">
    <location>
        <begin position="1"/>
        <end position="41"/>
    </location>
</feature>
<evidence type="ECO:0000256" key="1">
    <source>
        <dbReference type="SAM" id="MobiDB-lite"/>
    </source>
</evidence>
<organism evidence="2 3">
    <name type="scientific">Tanacetum coccineum</name>
    <dbReference type="NCBI Taxonomy" id="301880"/>
    <lineage>
        <taxon>Eukaryota</taxon>
        <taxon>Viridiplantae</taxon>
        <taxon>Streptophyta</taxon>
        <taxon>Embryophyta</taxon>
        <taxon>Tracheophyta</taxon>
        <taxon>Spermatophyta</taxon>
        <taxon>Magnoliopsida</taxon>
        <taxon>eudicotyledons</taxon>
        <taxon>Gunneridae</taxon>
        <taxon>Pentapetalae</taxon>
        <taxon>asterids</taxon>
        <taxon>campanulids</taxon>
        <taxon>Asterales</taxon>
        <taxon>Asteraceae</taxon>
        <taxon>Asteroideae</taxon>
        <taxon>Anthemideae</taxon>
        <taxon>Anthemidinae</taxon>
        <taxon>Tanacetum</taxon>
    </lineage>
</organism>
<name>A0ABQ4YJW3_9ASTR</name>
<evidence type="ECO:0000313" key="3">
    <source>
        <dbReference type="Proteomes" id="UP001151760"/>
    </source>
</evidence>
<protein>
    <recommendedName>
        <fullName evidence="4">Transposase (Putative), gypsy type</fullName>
    </recommendedName>
</protein>
<comment type="caution">
    <text evidence="2">The sequence shown here is derived from an EMBL/GenBank/DDBJ whole genome shotgun (WGS) entry which is preliminary data.</text>
</comment>
<gene>
    <name evidence="2" type="ORF">Tco_0727776</name>
</gene>
<evidence type="ECO:0000313" key="2">
    <source>
        <dbReference type="EMBL" id="GJS77895.1"/>
    </source>
</evidence>
<reference evidence="2" key="2">
    <citation type="submission" date="2022-01" db="EMBL/GenBank/DDBJ databases">
        <authorList>
            <person name="Yamashiro T."/>
            <person name="Shiraishi A."/>
            <person name="Satake H."/>
            <person name="Nakayama K."/>
        </authorList>
    </citation>
    <scope>NUCLEOTIDE SEQUENCE</scope>
</reference>
<keyword evidence="3" id="KW-1185">Reference proteome</keyword>
<reference evidence="2" key="1">
    <citation type="journal article" date="2022" name="Int. J. Mol. Sci.">
        <title>Draft Genome of Tanacetum Coccineum: Genomic Comparison of Closely Related Tanacetum-Family Plants.</title>
        <authorList>
            <person name="Yamashiro T."/>
            <person name="Shiraishi A."/>
            <person name="Nakayama K."/>
            <person name="Satake H."/>
        </authorList>
    </citation>
    <scope>NUCLEOTIDE SEQUENCE</scope>
</reference>
<feature type="compositionally biased region" description="Basic and acidic residues" evidence="1">
    <location>
        <begin position="23"/>
        <end position="41"/>
    </location>
</feature>
<evidence type="ECO:0008006" key="4">
    <source>
        <dbReference type="Google" id="ProtNLM"/>
    </source>
</evidence>
<dbReference type="Proteomes" id="UP001151760">
    <property type="component" value="Unassembled WGS sequence"/>
</dbReference>
<dbReference type="EMBL" id="BQNB010010483">
    <property type="protein sequence ID" value="GJS77895.1"/>
    <property type="molecule type" value="Genomic_DNA"/>
</dbReference>
<accession>A0ABQ4YJW3</accession>